<proteinExistence type="predicted"/>
<gene>
    <name evidence="2" type="ORF">L3X38_005568</name>
</gene>
<dbReference type="Proteomes" id="UP001054821">
    <property type="component" value="Chromosome 1"/>
</dbReference>
<keyword evidence="3" id="KW-1185">Reference proteome</keyword>
<dbReference type="GO" id="GO:0015074">
    <property type="term" value="P:DNA integration"/>
    <property type="evidence" value="ECO:0007669"/>
    <property type="project" value="InterPro"/>
</dbReference>
<name>A0AAD4ZR95_PRUDU</name>
<sequence>MSLIFSSLTNDTLPNDKALAHKIRGGLGLPRDPWGVYSNHSDSRSLAQKAFRQGYFWPTIHRDTIALVKRCEKCQRFSNIPHVSAEPLTPIVSPWPFAQLGLDLTSLMSQGKRQVKYAVVAIDYFTKWVEAEALATITVARIEDFVRTHICCRFGIPYAIITDNGKQFDLDPFQQFCNSPKINLFFASPAHP</sequence>
<dbReference type="AlphaFoldDB" id="A0AAD4ZR95"/>
<dbReference type="PROSITE" id="PS50994">
    <property type="entry name" value="INTEGRASE"/>
    <property type="match status" value="1"/>
</dbReference>
<evidence type="ECO:0000313" key="3">
    <source>
        <dbReference type="Proteomes" id="UP001054821"/>
    </source>
</evidence>
<dbReference type="PANTHER" id="PTHR37984:SF5">
    <property type="entry name" value="PROTEIN NYNRIN-LIKE"/>
    <property type="match status" value="1"/>
</dbReference>
<dbReference type="Gene3D" id="3.30.420.10">
    <property type="entry name" value="Ribonuclease H-like superfamily/Ribonuclease H"/>
    <property type="match status" value="1"/>
</dbReference>
<evidence type="ECO:0000259" key="1">
    <source>
        <dbReference type="PROSITE" id="PS50994"/>
    </source>
</evidence>
<organism evidence="2 3">
    <name type="scientific">Prunus dulcis</name>
    <name type="common">Almond</name>
    <name type="synonym">Amygdalus dulcis</name>
    <dbReference type="NCBI Taxonomy" id="3755"/>
    <lineage>
        <taxon>Eukaryota</taxon>
        <taxon>Viridiplantae</taxon>
        <taxon>Streptophyta</taxon>
        <taxon>Embryophyta</taxon>
        <taxon>Tracheophyta</taxon>
        <taxon>Spermatophyta</taxon>
        <taxon>Magnoliopsida</taxon>
        <taxon>eudicotyledons</taxon>
        <taxon>Gunneridae</taxon>
        <taxon>Pentapetalae</taxon>
        <taxon>rosids</taxon>
        <taxon>fabids</taxon>
        <taxon>Rosales</taxon>
        <taxon>Rosaceae</taxon>
        <taxon>Amygdaloideae</taxon>
        <taxon>Amygdaleae</taxon>
        <taxon>Prunus</taxon>
    </lineage>
</organism>
<comment type="caution">
    <text evidence="2">The sequence shown here is derived from an EMBL/GenBank/DDBJ whole genome shotgun (WGS) entry which is preliminary data.</text>
</comment>
<evidence type="ECO:0000313" key="2">
    <source>
        <dbReference type="EMBL" id="KAI5352677.1"/>
    </source>
</evidence>
<dbReference type="InterPro" id="IPR036397">
    <property type="entry name" value="RNaseH_sf"/>
</dbReference>
<dbReference type="InterPro" id="IPR001584">
    <property type="entry name" value="Integrase_cat-core"/>
</dbReference>
<protein>
    <recommendedName>
        <fullName evidence="1">Integrase catalytic domain-containing protein</fullName>
    </recommendedName>
</protein>
<dbReference type="Pfam" id="PF00665">
    <property type="entry name" value="rve"/>
    <property type="match status" value="1"/>
</dbReference>
<reference evidence="2 3" key="1">
    <citation type="journal article" date="2022" name="G3 (Bethesda)">
        <title>Whole-genome sequence and methylome profiling of the almond [Prunus dulcis (Mill.) D.A. Webb] cultivar 'Nonpareil'.</title>
        <authorList>
            <person name="D'Amico-Willman K.M."/>
            <person name="Ouma W.Z."/>
            <person name="Meulia T."/>
            <person name="Sideli G.M."/>
            <person name="Gradziel T.M."/>
            <person name="Fresnedo-Ramirez J."/>
        </authorList>
    </citation>
    <scope>NUCLEOTIDE SEQUENCE [LARGE SCALE GENOMIC DNA]</scope>
    <source>
        <strain evidence="2">Clone GOH B32 T37-40</strain>
    </source>
</reference>
<dbReference type="SUPFAM" id="SSF53098">
    <property type="entry name" value="Ribonuclease H-like"/>
    <property type="match status" value="1"/>
</dbReference>
<accession>A0AAD4ZR95</accession>
<dbReference type="InterPro" id="IPR012337">
    <property type="entry name" value="RNaseH-like_sf"/>
</dbReference>
<dbReference type="GO" id="GO:0003676">
    <property type="term" value="F:nucleic acid binding"/>
    <property type="evidence" value="ECO:0007669"/>
    <property type="project" value="InterPro"/>
</dbReference>
<dbReference type="InterPro" id="IPR041588">
    <property type="entry name" value="Integrase_H2C2"/>
</dbReference>
<dbReference type="PANTHER" id="PTHR37984">
    <property type="entry name" value="PROTEIN CBG26694"/>
    <property type="match status" value="1"/>
</dbReference>
<dbReference type="InterPro" id="IPR050951">
    <property type="entry name" value="Retrovirus_Pol_polyprotein"/>
</dbReference>
<feature type="domain" description="Integrase catalytic" evidence="1">
    <location>
        <begin position="92"/>
        <end position="192"/>
    </location>
</feature>
<dbReference type="Gene3D" id="1.10.340.70">
    <property type="match status" value="1"/>
</dbReference>
<dbReference type="Pfam" id="PF17921">
    <property type="entry name" value="Integrase_H2C2"/>
    <property type="match status" value="1"/>
</dbReference>
<dbReference type="EMBL" id="JAJFAZ020000001">
    <property type="protein sequence ID" value="KAI5352677.1"/>
    <property type="molecule type" value="Genomic_DNA"/>
</dbReference>